<dbReference type="PANTHER" id="PTHR10900">
    <property type="entry name" value="PERIOSTIN-RELATED"/>
    <property type="match status" value="1"/>
</dbReference>
<dbReference type="InterPro" id="IPR011489">
    <property type="entry name" value="EMI_domain"/>
</dbReference>
<dbReference type="EMBL" id="QCYY01001607">
    <property type="protein sequence ID" value="ROT76819.1"/>
    <property type="molecule type" value="Genomic_DNA"/>
</dbReference>
<dbReference type="GO" id="GO:0030198">
    <property type="term" value="P:extracellular matrix organization"/>
    <property type="evidence" value="ECO:0007669"/>
    <property type="project" value="TreeGrafter"/>
</dbReference>
<dbReference type="InterPro" id="IPR036378">
    <property type="entry name" value="FAS1_dom_sf"/>
</dbReference>
<keyword evidence="6" id="KW-1185">Reference proteome</keyword>
<proteinExistence type="predicted"/>
<dbReference type="GO" id="GO:0031012">
    <property type="term" value="C:extracellular matrix"/>
    <property type="evidence" value="ECO:0007669"/>
    <property type="project" value="TreeGrafter"/>
</dbReference>
<reference evidence="5 6" key="1">
    <citation type="submission" date="2018-04" db="EMBL/GenBank/DDBJ databases">
        <authorList>
            <person name="Zhang X."/>
            <person name="Yuan J."/>
            <person name="Li F."/>
            <person name="Xiang J."/>
        </authorList>
    </citation>
    <scope>NUCLEOTIDE SEQUENCE [LARGE SCALE GENOMIC DNA]</scope>
    <source>
        <tissue evidence="5">Muscle</tissue>
    </source>
</reference>
<evidence type="ECO:0000259" key="3">
    <source>
        <dbReference type="PROSITE" id="PS50213"/>
    </source>
</evidence>
<keyword evidence="1" id="KW-0732">Signal</keyword>
<dbReference type="GO" id="GO:0050839">
    <property type="term" value="F:cell adhesion molecule binding"/>
    <property type="evidence" value="ECO:0007669"/>
    <property type="project" value="TreeGrafter"/>
</dbReference>
<dbReference type="Proteomes" id="UP000283509">
    <property type="component" value="Unassembled WGS sequence"/>
</dbReference>
<dbReference type="PROSITE" id="PS50213">
    <property type="entry name" value="FAS1"/>
    <property type="match status" value="2"/>
</dbReference>
<comment type="caution">
    <text evidence="5">The sequence shown here is derived from an EMBL/GenBank/DDBJ whole genome shotgun (WGS) entry which is preliminary data.</text>
</comment>
<gene>
    <name evidence="5" type="ORF">C7M84_004580</name>
</gene>
<dbReference type="Gene3D" id="2.30.180.10">
    <property type="entry name" value="FAS1 domain"/>
    <property type="match status" value="2"/>
</dbReference>
<organism evidence="5 6">
    <name type="scientific">Penaeus vannamei</name>
    <name type="common">Whiteleg shrimp</name>
    <name type="synonym">Litopenaeus vannamei</name>
    <dbReference type="NCBI Taxonomy" id="6689"/>
    <lineage>
        <taxon>Eukaryota</taxon>
        <taxon>Metazoa</taxon>
        <taxon>Ecdysozoa</taxon>
        <taxon>Arthropoda</taxon>
        <taxon>Crustacea</taxon>
        <taxon>Multicrustacea</taxon>
        <taxon>Malacostraca</taxon>
        <taxon>Eumalacostraca</taxon>
        <taxon>Eucarida</taxon>
        <taxon>Decapoda</taxon>
        <taxon>Dendrobranchiata</taxon>
        <taxon>Penaeoidea</taxon>
        <taxon>Penaeidae</taxon>
        <taxon>Penaeus</taxon>
    </lineage>
</organism>
<sequence length="333" mass="37714">MFTRDVTTTYRPNACVVEEIPNSNTEFWTECRYWRSRKICGKKTRIRFECCEGFSRIDDEVGCTRVKPLKNLLETAEALGATKWADYIRESGLANELETAGAYTLFAPTNQAFSNLRRSLKSQMESYRGNPNNPILLYHILPTKLKSDEFKANLMAETRHQGHNVRINKYSNGMTTINCALLIRKDQQATNGIVHVIDNVLDPSVGILQNVADMVLNDGRFSVLADILEKSGYINVLRTMQESITILAPSDEAFQKLPESRREKIINDREARMALLQNHVIPHVICESAITGEHRVRTMLDSKVSFNCDIAGAYVENTKLRGNFNLGKNGIIH</sequence>
<name>A0A3R7MHP7_PENVA</name>
<dbReference type="PANTHER" id="PTHR10900:SF114">
    <property type="entry name" value="FAS1 DOMAIN-CONTAINING PROTEIN"/>
    <property type="match status" value="1"/>
</dbReference>
<dbReference type="PROSITE" id="PS51041">
    <property type="entry name" value="EMI"/>
    <property type="match status" value="1"/>
</dbReference>
<evidence type="ECO:0000256" key="2">
    <source>
        <dbReference type="ARBA" id="ARBA00023157"/>
    </source>
</evidence>
<dbReference type="STRING" id="6689.A0A3R7MHP7"/>
<evidence type="ECO:0000256" key="1">
    <source>
        <dbReference type="ARBA" id="ARBA00022729"/>
    </source>
</evidence>
<keyword evidence="2" id="KW-1015">Disulfide bond</keyword>
<dbReference type="OrthoDB" id="286301at2759"/>
<feature type="domain" description="EMI" evidence="4">
    <location>
        <begin position="11"/>
        <end position="65"/>
    </location>
</feature>
<feature type="domain" description="FAS1" evidence="3">
    <location>
        <begin position="68"/>
        <end position="201"/>
    </location>
</feature>
<dbReference type="Pfam" id="PF02469">
    <property type="entry name" value="Fasciclin"/>
    <property type="match status" value="2"/>
</dbReference>
<dbReference type="AlphaFoldDB" id="A0A3R7MHP7"/>
<evidence type="ECO:0000313" key="5">
    <source>
        <dbReference type="EMBL" id="ROT76819.1"/>
    </source>
</evidence>
<dbReference type="InterPro" id="IPR000782">
    <property type="entry name" value="FAS1_domain"/>
</dbReference>
<protein>
    <submittedName>
        <fullName evidence="5">Transforming growth factor-beta-induced protein ig-h3</fullName>
    </submittedName>
</protein>
<dbReference type="SMART" id="SM00554">
    <property type="entry name" value="FAS1"/>
    <property type="match status" value="2"/>
</dbReference>
<dbReference type="GO" id="GO:0007155">
    <property type="term" value="P:cell adhesion"/>
    <property type="evidence" value="ECO:0007669"/>
    <property type="project" value="TreeGrafter"/>
</dbReference>
<dbReference type="GO" id="GO:0005615">
    <property type="term" value="C:extracellular space"/>
    <property type="evidence" value="ECO:0007669"/>
    <property type="project" value="TreeGrafter"/>
</dbReference>
<dbReference type="InterPro" id="IPR050904">
    <property type="entry name" value="Adhesion/Biosynth-related"/>
</dbReference>
<evidence type="ECO:0000259" key="4">
    <source>
        <dbReference type="PROSITE" id="PS51041"/>
    </source>
</evidence>
<dbReference type="SUPFAM" id="SSF82153">
    <property type="entry name" value="FAS1 domain"/>
    <property type="match status" value="2"/>
</dbReference>
<reference evidence="5 6" key="2">
    <citation type="submission" date="2019-01" db="EMBL/GenBank/DDBJ databases">
        <title>The decoding of complex shrimp genome reveals the adaptation for benthos swimmer, frequently molting mechanism and breeding impact on genome.</title>
        <authorList>
            <person name="Sun Y."/>
            <person name="Gao Y."/>
            <person name="Yu Y."/>
        </authorList>
    </citation>
    <scope>NUCLEOTIDE SEQUENCE [LARGE SCALE GENOMIC DNA]</scope>
    <source>
        <tissue evidence="5">Muscle</tissue>
    </source>
</reference>
<accession>A0A3R7MHP7</accession>
<evidence type="ECO:0000313" key="6">
    <source>
        <dbReference type="Proteomes" id="UP000283509"/>
    </source>
</evidence>
<feature type="domain" description="FAS1" evidence="3">
    <location>
        <begin position="208"/>
        <end position="333"/>
    </location>
</feature>